<dbReference type="AlphaFoldDB" id="A0A0F4GJ96"/>
<comment type="caution">
    <text evidence="2">The sequence shown here is derived from an EMBL/GenBank/DDBJ whole genome shotgun (WGS) entry which is preliminary data.</text>
</comment>
<protein>
    <submittedName>
        <fullName evidence="2">Uncharacterized protein</fullName>
    </submittedName>
</protein>
<organism evidence="2 3">
    <name type="scientific">Zymoseptoria brevis</name>
    <dbReference type="NCBI Taxonomy" id="1047168"/>
    <lineage>
        <taxon>Eukaryota</taxon>
        <taxon>Fungi</taxon>
        <taxon>Dikarya</taxon>
        <taxon>Ascomycota</taxon>
        <taxon>Pezizomycotina</taxon>
        <taxon>Dothideomycetes</taxon>
        <taxon>Dothideomycetidae</taxon>
        <taxon>Mycosphaerellales</taxon>
        <taxon>Mycosphaerellaceae</taxon>
        <taxon>Zymoseptoria</taxon>
    </lineage>
</organism>
<evidence type="ECO:0000313" key="2">
    <source>
        <dbReference type="EMBL" id="KJX97147.1"/>
    </source>
</evidence>
<keyword evidence="3" id="KW-1185">Reference proteome</keyword>
<reference evidence="2 3" key="1">
    <citation type="submission" date="2015-03" db="EMBL/GenBank/DDBJ databases">
        <title>RNA-seq based gene annotation and comparative genomics of four Zymoseptoria species reveal species-specific pathogenicity related genes and transposable element activity.</title>
        <authorList>
            <person name="Grandaubert J."/>
            <person name="Bhattacharyya A."/>
            <person name="Stukenbrock E.H."/>
        </authorList>
    </citation>
    <scope>NUCLEOTIDE SEQUENCE [LARGE SCALE GENOMIC DNA]</scope>
    <source>
        <strain evidence="2 3">Zb18110</strain>
    </source>
</reference>
<sequence length="124" mass="13621">MEETDISSAIVTLIDAAIDFTASTTALAARFPRSHRLLQPLPCCYLSSSSQLLPAARQHFAAFDELIHHLNNKHPRSAERAVQKDDMHGGSAAKTPGKDQEKVPMNKQNNIKSGWVAVKMQNSL</sequence>
<feature type="region of interest" description="Disordered" evidence="1">
    <location>
        <begin position="72"/>
        <end position="112"/>
    </location>
</feature>
<dbReference type="Proteomes" id="UP000033647">
    <property type="component" value="Unassembled WGS sequence"/>
</dbReference>
<feature type="compositionally biased region" description="Basic and acidic residues" evidence="1">
    <location>
        <begin position="76"/>
        <end position="88"/>
    </location>
</feature>
<evidence type="ECO:0000256" key="1">
    <source>
        <dbReference type="SAM" id="MobiDB-lite"/>
    </source>
</evidence>
<accession>A0A0F4GJ96</accession>
<evidence type="ECO:0000313" key="3">
    <source>
        <dbReference type="Proteomes" id="UP000033647"/>
    </source>
</evidence>
<name>A0A0F4GJ96_9PEZI</name>
<proteinExistence type="predicted"/>
<dbReference type="EMBL" id="LAFY01000538">
    <property type="protein sequence ID" value="KJX97147.1"/>
    <property type="molecule type" value="Genomic_DNA"/>
</dbReference>
<gene>
    <name evidence="2" type="ORF">TI39_contig546g00001</name>
</gene>